<dbReference type="GO" id="GO:0000049">
    <property type="term" value="F:tRNA binding"/>
    <property type="evidence" value="ECO:0007669"/>
    <property type="project" value="InterPro"/>
</dbReference>
<keyword evidence="2 10" id="KW-0436">Ligase</keyword>
<evidence type="ECO:0000256" key="1">
    <source>
        <dbReference type="ARBA" id="ARBA00022490"/>
    </source>
</evidence>
<feature type="domain" description="Zinc finger FPG/IleRS-type" evidence="8">
    <location>
        <begin position="162"/>
        <end position="191"/>
    </location>
</feature>
<comment type="caution">
    <text evidence="10">The sequence shown here is derived from an EMBL/GenBank/DDBJ whole genome shotgun (WGS) entry which is preliminary data.</text>
</comment>
<protein>
    <submittedName>
        <fullName evidence="10">Isoleucine--tRNA ligase</fullName>
        <ecNumber evidence="10">6.1.1.5</ecNumber>
    </submittedName>
</protein>
<sequence>LDYGKNILYIENQDSPKRRSMQTVLYQILVDMTKLLAPILAHTAEEVWSYIPHVEEESVHLANMPKVVEPDTALLEKWNTFMKLRDDVNRALESARNDKVIGKSLEAKVIIGSNEHFDATSFLKDFENLQQLFIVSQVEVEDKVEDGTEYYHGDIKVVHADGEKCERCWNYSTELGSANGLDHLCPRCQAVVETL</sequence>
<dbReference type="GO" id="GO:0004822">
    <property type="term" value="F:isoleucine-tRNA ligase activity"/>
    <property type="evidence" value="ECO:0007669"/>
    <property type="project" value="UniProtKB-EC"/>
</dbReference>
<organism evidence="10 11">
    <name type="scientific">Staphylococcus nepalensis</name>
    <dbReference type="NCBI Taxonomy" id="214473"/>
    <lineage>
        <taxon>Bacteria</taxon>
        <taxon>Bacillati</taxon>
        <taxon>Bacillota</taxon>
        <taxon>Bacilli</taxon>
        <taxon>Bacillales</taxon>
        <taxon>Staphylococcaceae</taxon>
        <taxon>Staphylococcus</taxon>
    </lineage>
</organism>
<dbReference type="OrthoDB" id="9810365at2"/>
<feature type="non-terminal residue" evidence="10">
    <location>
        <position position="1"/>
    </location>
</feature>
<dbReference type="SUPFAM" id="SSF47323">
    <property type="entry name" value="Anticodon-binding domain of a subclass of class I aminoacyl-tRNA synthetases"/>
    <property type="match status" value="1"/>
</dbReference>
<evidence type="ECO:0000256" key="4">
    <source>
        <dbReference type="ARBA" id="ARBA00022840"/>
    </source>
</evidence>
<evidence type="ECO:0000313" key="10">
    <source>
        <dbReference type="EMBL" id="PTK53784.1"/>
    </source>
</evidence>
<dbReference type="InterPro" id="IPR013155">
    <property type="entry name" value="M/V/L/I-tRNA-synth_anticd-bd"/>
</dbReference>
<reference evidence="10 11" key="1">
    <citation type="journal article" date="2016" name="Front. Microbiol.">
        <title>Comprehensive Phylogenetic Analysis of Bovine Non-aureus Staphylococci Species Based on Whole-Genome Sequencing.</title>
        <authorList>
            <person name="Naushad S."/>
            <person name="Barkema H.W."/>
            <person name="Luby C."/>
            <person name="Condas L.A."/>
            <person name="Nobrega D.B."/>
            <person name="Carson D.A."/>
            <person name="De Buck J."/>
        </authorList>
    </citation>
    <scope>NUCLEOTIDE SEQUENCE [LARGE SCALE GENOMIC DNA]</scope>
    <source>
        <strain evidence="10 11">SNUC 4337</strain>
    </source>
</reference>
<keyword evidence="5" id="KW-0648">Protein biosynthesis</keyword>
<dbReference type="GO" id="GO:0005524">
    <property type="term" value="F:ATP binding"/>
    <property type="evidence" value="ECO:0007669"/>
    <property type="project" value="UniProtKB-KW"/>
</dbReference>
<feature type="domain" description="Methionyl/Valyl/Leucyl/Isoleucyl-tRNA synthetase anticodon-binding" evidence="9">
    <location>
        <begin position="4"/>
        <end position="111"/>
    </location>
</feature>
<evidence type="ECO:0000259" key="9">
    <source>
        <dbReference type="Pfam" id="PF08264"/>
    </source>
</evidence>
<evidence type="ECO:0000313" key="11">
    <source>
        <dbReference type="Proteomes" id="UP000240400"/>
    </source>
</evidence>
<keyword evidence="6" id="KW-0030">Aminoacyl-tRNA synthetase</keyword>
<keyword evidence="1" id="KW-0963">Cytoplasm</keyword>
<dbReference type="PANTHER" id="PTHR42765:SF1">
    <property type="entry name" value="ISOLEUCINE--TRNA LIGASE, MITOCHONDRIAL"/>
    <property type="match status" value="1"/>
</dbReference>
<dbReference type="InterPro" id="IPR033708">
    <property type="entry name" value="Anticodon_Ile_BEm"/>
</dbReference>
<dbReference type="RefSeq" id="WP_142401873.1">
    <property type="nucleotide sequence ID" value="NZ_PZHR01000248.1"/>
</dbReference>
<dbReference type="CDD" id="cd07960">
    <property type="entry name" value="Anticodon_Ia_Ile_BEm"/>
    <property type="match status" value="1"/>
</dbReference>
<evidence type="ECO:0000259" key="8">
    <source>
        <dbReference type="Pfam" id="PF06827"/>
    </source>
</evidence>
<evidence type="ECO:0000256" key="6">
    <source>
        <dbReference type="ARBA" id="ARBA00023146"/>
    </source>
</evidence>
<dbReference type="AlphaFoldDB" id="A0A2T4S6X4"/>
<name>A0A2T4S6X4_9STAP</name>
<dbReference type="GO" id="GO:0006428">
    <property type="term" value="P:isoleucyl-tRNA aminoacylation"/>
    <property type="evidence" value="ECO:0007669"/>
    <property type="project" value="TreeGrafter"/>
</dbReference>
<dbReference type="Gene3D" id="1.10.730.20">
    <property type="match status" value="1"/>
</dbReference>
<keyword evidence="3" id="KW-0547">Nucleotide-binding</keyword>
<dbReference type="PANTHER" id="PTHR42765">
    <property type="entry name" value="SOLEUCYL-TRNA SYNTHETASE"/>
    <property type="match status" value="1"/>
</dbReference>
<dbReference type="Pfam" id="PF06827">
    <property type="entry name" value="zf-FPG_IleRS"/>
    <property type="match status" value="1"/>
</dbReference>
<dbReference type="InterPro" id="IPR010663">
    <property type="entry name" value="Znf_FPG/IleRS"/>
</dbReference>
<evidence type="ECO:0000256" key="5">
    <source>
        <dbReference type="ARBA" id="ARBA00022917"/>
    </source>
</evidence>
<keyword evidence="4" id="KW-0067">ATP-binding</keyword>
<evidence type="ECO:0000256" key="2">
    <source>
        <dbReference type="ARBA" id="ARBA00022598"/>
    </source>
</evidence>
<dbReference type="EC" id="6.1.1.5" evidence="10"/>
<dbReference type="InterPro" id="IPR050081">
    <property type="entry name" value="Ile-tRNA_ligase"/>
</dbReference>
<dbReference type="Pfam" id="PF08264">
    <property type="entry name" value="Anticodon_1"/>
    <property type="match status" value="1"/>
</dbReference>
<dbReference type="InterPro" id="IPR009080">
    <property type="entry name" value="tRNAsynth_Ia_anticodon-bd"/>
</dbReference>
<gene>
    <name evidence="10" type="primary">ileS</name>
    <name evidence="10" type="ORF">BUZ61_13985</name>
</gene>
<proteinExistence type="predicted"/>
<comment type="catalytic activity">
    <reaction evidence="7">
        <text>tRNA(Ile) + L-isoleucine + ATP = L-isoleucyl-tRNA(Ile) + AMP + diphosphate</text>
        <dbReference type="Rhea" id="RHEA:11060"/>
        <dbReference type="Rhea" id="RHEA-COMP:9666"/>
        <dbReference type="Rhea" id="RHEA-COMP:9695"/>
        <dbReference type="ChEBI" id="CHEBI:30616"/>
        <dbReference type="ChEBI" id="CHEBI:33019"/>
        <dbReference type="ChEBI" id="CHEBI:58045"/>
        <dbReference type="ChEBI" id="CHEBI:78442"/>
        <dbReference type="ChEBI" id="CHEBI:78528"/>
        <dbReference type="ChEBI" id="CHEBI:456215"/>
        <dbReference type="EC" id="6.1.1.5"/>
    </reaction>
</comment>
<dbReference type="EMBL" id="PZHR01000248">
    <property type="protein sequence ID" value="PTK53784.1"/>
    <property type="molecule type" value="Genomic_DNA"/>
</dbReference>
<evidence type="ECO:0000256" key="3">
    <source>
        <dbReference type="ARBA" id="ARBA00022741"/>
    </source>
</evidence>
<evidence type="ECO:0000256" key="7">
    <source>
        <dbReference type="ARBA" id="ARBA00048359"/>
    </source>
</evidence>
<dbReference type="Proteomes" id="UP000240400">
    <property type="component" value="Unassembled WGS sequence"/>
</dbReference>
<accession>A0A2T4S6X4</accession>
<dbReference type="GO" id="GO:0005829">
    <property type="term" value="C:cytosol"/>
    <property type="evidence" value="ECO:0007669"/>
    <property type="project" value="TreeGrafter"/>
</dbReference>